<comment type="caution">
    <text evidence="4">The sequence shown here is derived from an EMBL/GenBank/DDBJ whole genome shotgun (WGS) entry which is preliminary data.</text>
</comment>
<dbReference type="AlphaFoldDB" id="A0A354M1J7"/>
<evidence type="ECO:0000313" key="5">
    <source>
        <dbReference type="Proteomes" id="UP000262954"/>
    </source>
</evidence>
<dbReference type="CDD" id="cd07185">
    <property type="entry name" value="OmpA_C-like"/>
    <property type="match status" value="1"/>
</dbReference>
<dbReference type="GO" id="GO:0016020">
    <property type="term" value="C:membrane"/>
    <property type="evidence" value="ECO:0007669"/>
    <property type="project" value="UniProtKB-UniRule"/>
</dbReference>
<dbReference type="GeneID" id="92927930"/>
<dbReference type="PANTHER" id="PTHR30329">
    <property type="entry name" value="STATOR ELEMENT OF FLAGELLAR MOTOR COMPLEX"/>
    <property type="match status" value="1"/>
</dbReference>
<gene>
    <name evidence="4" type="ORF">DDY73_05220</name>
</gene>
<feature type="chain" id="PRO_5016733276" evidence="2">
    <location>
        <begin position="22"/>
        <end position="396"/>
    </location>
</feature>
<name>A0A354M1J7_9BACT</name>
<protein>
    <submittedName>
        <fullName evidence="4">OmpA family protein</fullName>
    </submittedName>
</protein>
<evidence type="ECO:0000259" key="3">
    <source>
        <dbReference type="PROSITE" id="PS51123"/>
    </source>
</evidence>
<keyword evidence="1" id="KW-0472">Membrane</keyword>
<dbReference type="PROSITE" id="PS51123">
    <property type="entry name" value="OMPA_2"/>
    <property type="match status" value="1"/>
</dbReference>
<accession>A0A354M1J7</accession>
<dbReference type="EMBL" id="DNWC01000069">
    <property type="protein sequence ID" value="HBJ08386.1"/>
    <property type="molecule type" value="Genomic_DNA"/>
</dbReference>
<dbReference type="SUPFAM" id="SSF103088">
    <property type="entry name" value="OmpA-like"/>
    <property type="match status" value="1"/>
</dbReference>
<dbReference type="RefSeq" id="WP_022389787.1">
    <property type="nucleotide sequence ID" value="NZ_AP028032.1"/>
</dbReference>
<dbReference type="PANTHER" id="PTHR30329:SF21">
    <property type="entry name" value="LIPOPROTEIN YIAD-RELATED"/>
    <property type="match status" value="1"/>
</dbReference>
<dbReference type="Pfam" id="PF00691">
    <property type="entry name" value="OmpA"/>
    <property type="match status" value="1"/>
</dbReference>
<evidence type="ECO:0000256" key="2">
    <source>
        <dbReference type="SAM" id="SignalP"/>
    </source>
</evidence>
<dbReference type="Gene3D" id="3.30.1330.60">
    <property type="entry name" value="OmpA-like domain"/>
    <property type="match status" value="1"/>
</dbReference>
<evidence type="ECO:0000256" key="1">
    <source>
        <dbReference type="PROSITE-ProRule" id="PRU00473"/>
    </source>
</evidence>
<keyword evidence="2" id="KW-0732">Signal</keyword>
<sequence>MKTKHVLYSFALAAIASFAFVETGSAQVTVVEEEVTVTELIPGKPYYYAPKVGNNWYLSLGAGAQTFLTEHKGDPSYTLAMSLALGKWLNPYVGIRLNAMGGSLHTHWPTKEIMNHTRYAAVYGDLMWDLTSTLGGYNEKRVVSIIPFAGIGGAFAFKNPEAGHRTYAFPVSIGMKLNFRLFHYLDFFLEGRANAMGDHFNGVVEGKQVESIASLIGGFTVKFGKTRFKAYDPYADRMIINDLNGKVNNLRSALETCEARECPPCPEVTVTEVVTVPEPVQTCNPDLSIVVRFKINSAVVSQEEMVNVYNIADWMKRNPNCNVTVAGYADKETGTPAYNMQLSKKRADAVVNILTKKYGINANRIKMVANGSDTQPYPKNNNWNRIVIFSGSASQK</sequence>
<proteinExistence type="predicted"/>
<dbReference type="InterPro" id="IPR036737">
    <property type="entry name" value="OmpA-like_sf"/>
</dbReference>
<dbReference type="Proteomes" id="UP000262954">
    <property type="component" value="Unassembled WGS sequence"/>
</dbReference>
<organism evidence="4 5">
    <name type="scientific">Coprobacter fastidiosus</name>
    <dbReference type="NCBI Taxonomy" id="1099853"/>
    <lineage>
        <taxon>Bacteria</taxon>
        <taxon>Pseudomonadati</taxon>
        <taxon>Bacteroidota</taxon>
        <taxon>Bacteroidia</taxon>
        <taxon>Bacteroidales</taxon>
        <taxon>Barnesiellaceae</taxon>
        <taxon>Coprobacter</taxon>
    </lineage>
</organism>
<feature type="domain" description="OmpA-like" evidence="3">
    <location>
        <begin position="280"/>
        <end position="396"/>
    </location>
</feature>
<dbReference type="InterPro" id="IPR006665">
    <property type="entry name" value="OmpA-like"/>
</dbReference>
<feature type="signal peptide" evidence="2">
    <location>
        <begin position="1"/>
        <end position="21"/>
    </location>
</feature>
<reference evidence="4 5" key="1">
    <citation type="journal article" date="2018" name="Nat. Biotechnol.">
        <title>A standardized bacterial taxonomy based on genome phylogeny substantially revises the tree of life.</title>
        <authorList>
            <person name="Parks D.H."/>
            <person name="Chuvochina M."/>
            <person name="Waite D.W."/>
            <person name="Rinke C."/>
            <person name="Skarshewski A."/>
            <person name="Chaumeil P.A."/>
            <person name="Hugenholtz P."/>
        </authorList>
    </citation>
    <scope>NUCLEOTIDE SEQUENCE [LARGE SCALE GENOMIC DNA]</scope>
    <source>
        <strain evidence="4">UBA11482</strain>
    </source>
</reference>
<evidence type="ECO:0000313" key="4">
    <source>
        <dbReference type="EMBL" id="HBJ08386.1"/>
    </source>
</evidence>
<dbReference type="InterPro" id="IPR050330">
    <property type="entry name" value="Bact_OuterMem_StrucFunc"/>
</dbReference>